<dbReference type="GO" id="GO:0006526">
    <property type="term" value="P:L-arginine biosynthetic process"/>
    <property type="evidence" value="ECO:0007669"/>
    <property type="project" value="TreeGrafter"/>
</dbReference>
<name>A0A3R7LLI5_9RHOB</name>
<sequence>MLANWTVHRWETHCPSVGKSPSSLQNDDSQPQTATLDILEQLVAFPIISAESNLELIGQVGSLLTERAFGPSDCPIPPARRPVCWHDWSMMAQGGLLSAHSNVVPVAGQEWMGDPFRLRCHDEMLFGRGTTDMRGFMASMLSMAQHAAQTRLNRPPMIAIACNEEVGHPDTPQMLPSLKATDRVR</sequence>
<proteinExistence type="predicted"/>
<evidence type="ECO:0000256" key="2">
    <source>
        <dbReference type="ARBA" id="ARBA00023285"/>
    </source>
</evidence>
<organism evidence="3 4">
    <name type="scientific">Paracoccus methylarcula</name>
    <dbReference type="NCBI Taxonomy" id="72022"/>
    <lineage>
        <taxon>Bacteria</taxon>
        <taxon>Pseudomonadati</taxon>
        <taxon>Pseudomonadota</taxon>
        <taxon>Alphaproteobacteria</taxon>
        <taxon>Rhodobacterales</taxon>
        <taxon>Paracoccaceae</taxon>
        <taxon>Paracoccus</taxon>
    </lineage>
</organism>
<evidence type="ECO:0000313" key="4">
    <source>
        <dbReference type="Proteomes" id="UP000238137"/>
    </source>
</evidence>
<evidence type="ECO:0000313" key="3">
    <source>
        <dbReference type="EMBL" id="RNF35890.1"/>
    </source>
</evidence>
<reference evidence="3" key="1">
    <citation type="submission" date="2018-05" db="EMBL/GenBank/DDBJ databases">
        <title>Reclassification of Methylarcula marina and Methylarcula terricola as Paracoccus methylarcula sp.nov., comb.nov. and Paracoccus terricola comb.nov.</title>
        <authorList>
            <person name="Shmareva M.N."/>
            <person name="Doronina N.V."/>
            <person name="Vasilenko O.V."/>
            <person name="Tarlachkov S.V."/>
            <person name="Trotsenko Y.A."/>
        </authorList>
    </citation>
    <scope>NUCLEOTIDE SEQUENCE [LARGE SCALE GENOMIC DNA]</scope>
    <source>
        <strain evidence="3">VKM B-2159</strain>
    </source>
</reference>
<dbReference type="Proteomes" id="UP000238137">
    <property type="component" value="Unassembled WGS sequence"/>
</dbReference>
<dbReference type="EMBL" id="PXNQ02000001">
    <property type="protein sequence ID" value="RNF35890.1"/>
    <property type="molecule type" value="Genomic_DNA"/>
</dbReference>
<comment type="caution">
    <text evidence="3">The sequence shown here is derived from an EMBL/GenBank/DDBJ whole genome shotgun (WGS) entry which is preliminary data.</text>
</comment>
<dbReference type="GO" id="GO:0008777">
    <property type="term" value="F:acetylornithine deacetylase activity"/>
    <property type="evidence" value="ECO:0007669"/>
    <property type="project" value="TreeGrafter"/>
</dbReference>
<evidence type="ECO:0008006" key="5">
    <source>
        <dbReference type="Google" id="ProtNLM"/>
    </source>
</evidence>
<dbReference type="PANTHER" id="PTHR43808:SF31">
    <property type="entry name" value="N-ACETYL-L-CITRULLINE DEACETYLASE"/>
    <property type="match status" value="1"/>
</dbReference>
<dbReference type="Pfam" id="PF01546">
    <property type="entry name" value="Peptidase_M20"/>
    <property type="match status" value="1"/>
</dbReference>
<accession>A0A3R7LLI5</accession>
<gene>
    <name evidence="3" type="ORF">A7A09_000225</name>
</gene>
<dbReference type="InterPro" id="IPR002933">
    <property type="entry name" value="Peptidase_M20"/>
</dbReference>
<dbReference type="Gene3D" id="3.40.630.10">
    <property type="entry name" value="Zn peptidases"/>
    <property type="match status" value="1"/>
</dbReference>
<evidence type="ECO:0000256" key="1">
    <source>
        <dbReference type="ARBA" id="ARBA00022801"/>
    </source>
</evidence>
<dbReference type="RefSeq" id="WP_106689274.1">
    <property type="nucleotide sequence ID" value="NZ_PXNQ02000001.1"/>
</dbReference>
<keyword evidence="4" id="KW-1185">Reference proteome</keyword>
<keyword evidence="2" id="KW-0170">Cobalt</keyword>
<dbReference type="SUPFAM" id="SSF53187">
    <property type="entry name" value="Zn-dependent exopeptidases"/>
    <property type="match status" value="1"/>
</dbReference>
<protein>
    <recommendedName>
        <fullName evidence="5">M20/M25/M40 family metallo-hydrolase</fullName>
    </recommendedName>
</protein>
<dbReference type="InterPro" id="IPR050072">
    <property type="entry name" value="Peptidase_M20A"/>
</dbReference>
<dbReference type="OrthoDB" id="9809784at2"/>
<keyword evidence="1" id="KW-0378">Hydrolase</keyword>
<dbReference type="PANTHER" id="PTHR43808">
    <property type="entry name" value="ACETYLORNITHINE DEACETYLASE"/>
    <property type="match status" value="1"/>
</dbReference>
<dbReference type="AlphaFoldDB" id="A0A3R7LLI5"/>